<comment type="similarity">
    <text evidence="1">Belongs to the complex I NDUFA12 subunit family.</text>
</comment>
<sequence>MAGAKGGTPSSTMTVAMSHLQKVLDASGKKSLFSLIFSMEGLKMFADGNIAFNKLIKGPTQGTLVGEDPSGIYYQQHPRSMPHLLIITSISPYCAGNKYYENNDLPYSIPAEWHGWVNYINDYPPTLYDFKKPKYAVEHYVTRTGRQGSYMPKGMWGTPVKRNWKNLKAAAMRICVTCNCTRMSSAELRMLSRCTRQPGCIL</sequence>
<keyword evidence="2" id="KW-0830">Ubiquinone</keyword>
<name>A0A6A0A5C7_HAELA</name>
<evidence type="ECO:0000256" key="1">
    <source>
        <dbReference type="ARBA" id="ARBA00007355"/>
    </source>
</evidence>
<gene>
    <name evidence="2" type="ORF">HaLaN_26072</name>
</gene>
<comment type="caution">
    <text evidence="2">The sequence shown here is derived from an EMBL/GenBank/DDBJ whole genome shotgun (WGS) entry which is preliminary data.</text>
</comment>
<organism evidence="2 3">
    <name type="scientific">Haematococcus lacustris</name>
    <name type="common">Green alga</name>
    <name type="synonym">Haematococcus pluvialis</name>
    <dbReference type="NCBI Taxonomy" id="44745"/>
    <lineage>
        <taxon>Eukaryota</taxon>
        <taxon>Viridiplantae</taxon>
        <taxon>Chlorophyta</taxon>
        <taxon>core chlorophytes</taxon>
        <taxon>Chlorophyceae</taxon>
        <taxon>CS clade</taxon>
        <taxon>Chlamydomonadales</taxon>
        <taxon>Haematococcaceae</taxon>
        <taxon>Haematococcus</taxon>
    </lineage>
</organism>
<feature type="non-terminal residue" evidence="2">
    <location>
        <position position="202"/>
    </location>
</feature>
<keyword evidence="3" id="KW-1185">Reference proteome</keyword>
<reference evidence="2 3" key="1">
    <citation type="submission" date="2020-02" db="EMBL/GenBank/DDBJ databases">
        <title>Draft genome sequence of Haematococcus lacustris strain NIES-144.</title>
        <authorList>
            <person name="Morimoto D."/>
            <person name="Nakagawa S."/>
            <person name="Yoshida T."/>
            <person name="Sawayama S."/>
        </authorList>
    </citation>
    <scope>NUCLEOTIDE SEQUENCE [LARGE SCALE GENOMIC DNA]</scope>
    <source>
        <strain evidence="2 3">NIES-144</strain>
    </source>
</reference>
<dbReference type="AlphaFoldDB" id="A0A6A0A5C7"/>
<dbReference type="Proteomes" id="UP000485058">
    <property type="component" value="Unassembled WGS sequence"/>
</dbReference>
<accession>A0A6A0A5C7</accession>
<dbReference type="InterPro" id="IPR007763">
    <property type="entry name" value="NDUFA12"/>
</dbReference>
<dbReference type="EMBL" id="BLLF01003584">
    <property type="protein sequence ID" value="GFH27702.1"/>
    <property type="molecule type" value="Genomic_DNA"/>
</dbReference>
<dbReference type="GO" id="GO:0045271">
    <property type="term" value="C:respiratory chain complex I"/>
    <property type="evidence" value="ECO:0007669"/>
    <property type="project" value="InterPro"/>
</dbReference>
<proteinExistence type="inferred from homology"/>
<protein>
    <submittedName>
        <fullName evidence="2">NADH dehydrogenase [ubiquinone] 1 alpha subcomplex subunit 12</fullName>
    </submittedName>
</protein>
<evidence type="ECO:0000313" key="3">
    <source>
        <dbReference type="Proteomes" id="UP000485058"/>
    </source>
</evidence>
<evidence type="ECO:0000313" key="2">
    <source>
        <dbReference type="EMBL" id="GFH27702.1"/>
    </source>
</evidence>
<dbReference type="Pfam" id="PF05071">
    <property type="entry name" value="NDUFA12"/>
    <property type="match status" value="1"/>
</dbReference>